<gene>
    <name evidence="3" type="ORF">CARG_08845</name>
</gene>
<evidence type="ECO:0000313" key="4">
    <source>
        <dbReference type="Proteomes" id="UP000016943"/>
    </source>
</evidence>
<feature type="domain" description="PLD phosphodiesterase" evidence="2">
    <location>
        <begin position="408"/>
        <end position="438"/>
    </location>
</feature>
<protein>
    <recommendedName>
        <fullName evidence="2">PLD phosphodiesterase domain-containing protein</fullName>
    </recommendedName>
</protein>
<evidence type="ECO:0000259" key="2">
    <source>
        <dbReference type="PROSITE" id="PS50035"/>
    </source>
</evidence>
<organism evidence="3 4">
    <name type="scientific">Corynebacterium argentoratense DSM 44202</name>
    <dbReference type="NCBI Taxonomy" id="1348662"/>
    <lineage>
        <taxon>Bacteria</taxon>
        <taxon>Bacillati</taxon>
        <taxon>Actinomycetota</taxon>
        <taxon>Actinomycetes</taxon>
        <taxon>Mycobacteriales</taxon>
        <taxon>Corynebacteriaceae</taxon>
        <taxon>Corynebacterium</taxon>
    </lineage>
</organism>
<accession>U3GZY1</accession>
<dbReference type="PROSITE" id="PS50035">
    <property type="entry name" value="PLD"/>
    <property type="match status" value="2"/>
</dbReference>
<dbReference type="eggNOG" id="COG1502">
    <property type="taxonomic scope" value="Bacteria"/>
</dbReference>
<dbReference type="SUPFAM" id="SSF56024">
    <property type="entry name" value="Phospholipase D/nuclease"/>
    <property type="match status" value="2"/>
</dbReference>
<feature type="transmembrane region" description="Helical" evidence="1">
    <location>
        <begin position="49"/>
        <end position="72"/>
    </location>
</feature>
<keyword evidence="1" id="KW-0472">Membrane</keyword>
<evidence type="ECO:0000313" key="3">
    <source>
        <dbReference type="EMBL" id="AGU15867.1"/>
    </source>
</evidence>
<keyword evidence="1" id="KW-1133">Transmembrane helix</keyword>
<dbReference type="InterPro" id="IPR001736">
    <property type="entry name" value="PLipase_D/transphosphatidylase"/>
</dbReference>
<dbReference type="HOGENOM" id="CLU_038053_1_0_11"/>
<keyword evidence="4" id="KW-1185">Reference proteome</keyword>
<feature type="transmembrane region" description="Helical" evidence="1">
    <location>
        <begin position="20"/>
        <end position="37"/>
    </location>
</feature>
<keyword evidence="1" id="KW-0812">Transmembrane</keyword>
<proteinExistence type="predicted"/>
<dbReference type="SMART" id="SM00155">
    <property type="entry name" value="PLDc"/>
    <property type="match status" value="2"/>
</dbReference>
<dbReference type="EMBL" id="CP006365">
    <property type="protein sequence ID" value="AGU15867.1"/>
    <property type="molecule type" value="Genomic_DNA"/>
</dbReference>
<dbReference type="PANTHER" id="PTHR21248:SF22">
    <property type="entry name" value="PHOSPHOLIPASE D"/>
    <property type="match status" value="1"/>
</dbReference>
<feature type="domain" description="PLD phosphodiesterase" evidence="2">
    <location>
        <begin position="225"/>
        <end position="252"/>
    </location>
</feature>
<dbReference type="GO" id="GO:0008808">
    <property type="term" value="F:cardiolipin synthase activity"/>
    <property type="evidence" value="ECO:0007669"/>
    <property type="project" value="TreeGrafter"/>
</dbReference>
<dbReference type="InterPro" id="IPR025202">
    <property type="entry name" value="PLD-like_dom"/>
</dbReference>
<dbReference type="Proteomes" id="UP000016943">
    <property type="component" value="Chromosome"/>
</dbReference>
<dbReference type="GO" id="GO:0032049">
    <property type="term" value="P:cardiolipin biosynthetic process"/>
    <property type="evidence" value="ECO:0007669"/>
    <property type="project" value="UniProtKB-ARBA"/>
</dbReference>
<dbReference type="STRING" id="1348662.CARG_08845"/>
<dbReference type="PANTHER" id="PTHR21248">
    <property type="entry name" value="CARDIOLIPIN SYNTHASE"/>
    <property type="match status" value="1"/>
</dbReference>
<reference evidence="3 4" key="1">
    <citation type="journal article" date="2013" name="Genome Announc.">
        <title>Whole-Genome Sequence of the Clinical Strain Corynebacterium argentoratense DSM 44202, Isolated from a Human Throat Specimen.</title>
        <authorList>
            <person name="Bomholt C."/>
            <person name="Glaub A."/>
            <person name="Gravermann K."/>
            <person name="Albersmeier A."/>
            <person name="Brinkrolf K."/>
            <person name="Ruckert C."/>
            <person name="Tauch A."/>
        </authorList>
    </citation>
    <scope>NUCLEOTIDE SEQUENCE [LARGE SCALE GENOMIC DNA]</scope>
    <source>
        <strain evidence="3">DSM 44202</strain>
    </source>
</reference>
<dbReference type="PATRIC" id="fig|1348662.3.peg.1746"/>
<name>U3GZY1_9CORY</name>
<dbReference type="Pfam" id="PF13091">
    <property type="entry name" value="PLDc_2"/>
    <property type="match status" value="2"/>
</dbReference>
<evidence type="ECO:0000256" key="1">
    <source>
        <dbReference type="SAM" id="Phobius"/>
    </source>
</evidence>
<dbReference type="KEGG" id="caz:CARG_08845"/>
<dbReference type="AlphaFoldDB" id="U3GZY1"/>
<sequence length="498" mass="56053">MIHTFASVVPFDSSLSTWQWVALFIEYTIKIVAIGWVPAGRKPSSSSAWLLAILLIPLIGLPLFLLMGSPYINGRRHRIQREANEVIQDVQADLPDVPAPVSPELASIIHLNRVLTGMPAVVGWNQGLHSDYEQSIQAMADAVDAAENYVYVEIYIVAWDHTTDVFFSALQRAAARGVDVRLLFDQVGSWKYPGYRKLGRRLTQAGVNWRMMLPLAPWKWRFRRPDLRNHRKLLIVDGQRAFMGSQNMIDSSYLLRKNVKKGTHWVDVMVELGGPIVSSLEMVFAMDWLMETDELVEIVPSANDIALDSSPGANILQLVPSGPGYSTEPNLRMFVSLVHHTKERLIVCSPYFIPDESLLEAITTACYRGVRIDLLVNEQSDQFVVGHAQSSYYQSLLEAGVHIHLYPAPAVLHSKFLVCDPGPDAIAVMGSSNMDMRSFGLNYEISMMNSSGDLKNQLTDLAKQYMDVSRELSLEEWKQRGLFRRYVDNAMRLTSALQ</sequence>
<dbReference type="Gene3D" id="3.30.870.10">
    <property type="entry name" value="Endonuclease Chain A"/>
    <property type="match status" value="2"/>
</dbReference>
<dbReference type="GO" id="GO:0016020">
    <property type="term" value="C:membrane"/>
    <property type="evidence" value="ECO:0007669"/>
    <property type="project" value="TreeGrafter"/>
</dbReference>